<protein>
    <submittedName>
        <fullName evidence="1">Uncharacterized protein</fullName>
    </submittedName>
</protein>
<dbReference type="AlphaFoldDB" id="A0A1Y2BUR7"/>
<comment type="caution">
    <text evidence="1">The sequence shown here is derived from an EMBL/GenBank/DDBJ whole genome shotgun (WGS) entry which is preliminary data.</text>
</comment>
<gene>
    <name evidence="1" type="ORF">BCR35DRAFT_311520</name>
</gene>
<dbReference type="InParanoid" id="A0A1Y2BUR7"/>
<dbReference type="Proteomes" id="UP000193467">
    <property type="component" value="Unassembled WGS sequence"/>
</dbReference>
<sequence length="162" mass="18793">MVSVREWRGIRKSADSVVEEAGRGSPSASICSLRRVPSLNSLSRPHWRTRTPSASRNSGIVTSLKLERVRDVRAFEVPWRRVSRWVEGEGRPRLVSWREWIEGRKEARFGGETREWARKEQEVRRRVVMEPVPTKNLAFKSSTPLISTFPTLVQTFNNRPIR</sequence>
<proteinExistence type="predicted"/>
<evidence type="ECO:0000313" key="1">
    <source>
        <dbReference type="EMBL" id="ORY38512.1"/>
    </source>
</evidence>
<evidence type="ECO:0000313" key="2">
    <source>
        <dbReference type="Proteomes" id="UP000193467"/>
    </source>
</evidence>
<accession>A0A1Y2BUR7</accession>
<organism evidence="1 2">
    <name type="scientific">Leucosporidium creatinivorum</name>
    <dbReference type="NCBI Taxonomy" id="106004"/>
    <lineage>
        <taxon>Eukaryota</taxon>
        <taxon>Fungi</taxon>
        <taxon>Dikarya</taxon>
        <taxon>Basidiomycota</taxon>
        <taxon>Pucciniomycotina</taxon>
        <taxon>Microbotryomycetes</taxon>
        <taxon>Leucosporidiales</taxon>
        <taxon>Leucosporidium</taxon>
    </lineage>
</organism>
<name>A0A1Y2BUR7_9BASI</name>
<reference evidence="1 2" key="1">
    <citation type="submission" date="2016-07" db="EMBL/GenBank/DDBJ databases">
        <title>Pervasive Adenine N6-methylation of Active Genes in Fungi.</title>
        <authorList>
            <consortium name="DOE Joint Genome Institute"/>
            <person name="Mondo S.J."/>
            <person name="Dannebaum R.O."/>
            <person name="Kuo R.C."/>
            <person name="Labutti K."/>
            <person name="Haridas S."/>
            <person name="Kuo A."/>
            <person name="Salamov A."/>
            <person name="Ahrendt S.R."/>
            <person name="Lipzen A."/>
            <person name="Sullivan W."/>
            <person name="Andreopoulos W.B."/>
            <person name="Clum A."/>
            <person name="Lindquist E."/>
            <person name="Daum C."/>
            <person name="Ramamoorthy G.K."/>
            <person name="Gryganskyi A."/>
            <person name="Culley D."/>
            <person name="Magnuson J.K."/>
            <person name="James T.Y."/>
            <person name="O'Malley M.A."/>
            <person name="Stajich J.E."/>
            <person name="Spatafora J.W."/>
            <person name="Visel A."/>
            <person name="Grigoriev I.V."/>
        </authorList>
    </citation>
    <scope>NUCLEOTIDE SEQUENCE [LARGE SCALE GENOMIC DNA]</scope>
    <source>
        <strain evidence="1 2">62-1032</strain>
    </source>
</reference>
<keyword evidence="2" id="KW-1185">Reference proteome</keyword>
<dbReference type="EMBL" id="MCGR01000154">
    <property type="protein sequence ID" value="ORY38512.1"/>
    <property type="molecule type" value="Genomic_DNA"/>
</dbReference>